<evidence type="ECO:0000256" key="1">
    <source>
        <dbReference type="SAM" id="Phobius"/>
    </source>
</evidence>
<dbReference type="InterPro" id="IPR011990">
    <property type="entry name" value="TPR-like_helical_dom_sf"/>
</dbReference>
<gene>
    <name evidence="2" type="ORF">FJR45_02630</name>
</gene>
<dbReference type="RefSeq" id="WP_193151222.1">
    <property type="nucleotide sequence ID" value="NZ_CP041235.1"/>
</dbReference>
<dbReference type="EMBL" id="CP041235">
    <property type="protein sequence ID" value="QOP42902.1"/>
    <property type="molecule type" value="Genomic_DNA"/>
</dbReference>
<dbReference type="Gene3D" id="1.25.40.10">
    <property type="entry name" value="Tetratricopeptide repeat domain"/>
    <property type="match status" value="1"/>
</dbReference>
<accession>A0A7M1B2L3</accession>
<dbReference type="SUPFAM" id="SSF48452">
    <property type="entry name" value="TPR-like"/>
    <property type="match status" value="1"/>
</dbReference>
<dbReference type="AlphaFoldDB" id="A0A7M1B2L3"/>
<keyword evidence="1" id="KW-0812">Transmembrane</keyword>
<dbReference type="Proteomes" id="UP000593719">
    <property type="component" value="Chromosome"/>
</dbReference>
<reference evidence="2 3" key="1">
    <citation type="submission" date="2019-06" db="EMBL/GenBank/DDBJ databases">
        <title>Sulfurimonas gotlandica sp. nov., a chemoautotrophic and psychrotolerant epsilonproteobacterium isolated from a pelagic redoxcline, and an emended description of the genus Sulfurimonas.</title>
        <authorList>
            <person name="Wang S."/>
            <person name="Jiang L."/>
            <person name="Shao Z."/>
        </authorList>
    </citation>
    <scope>NUCLEOTIDE SEQUENCE [LARGE SCALE GENOMIC DNA]</scope>
    <source>
        <strain evidence="2 3">S2-6</strain>
    </source>
</reference>
<proteinExistence type="predicted"/>
<protein>
    <submittedName>
        <fullName evidence="2">Tetratricopeptide repeat protein</fullName>
    </submittedName>
</protein>
<organism evidence="2 3">
    <name type="scientific">Sulfurimonas sediminis</name>
    <dbReference type="NCBI Taxonomy" id="2590020"/>
    <lineage>
        <taxon>Bacteria</taxon>
        <taxon>Pseudomonadati</taxon>
        <taxon>Campylobacterota</taxon>
        <taxon>Epsilonproteobacteria</taxon>
        <taxon>Campylobacterales</taxon>
        <taxon>Sulfurimonadaceae</taxon>
        <taxon>Sulfurimonas</taxon>
    </lineage>
</organism>
<keyword evidence="3" id="KW-1185">Reference proteome</keyword>
<evidence type="ECO:0000313" key="2">
    <source>
        <dbReference type="EMBL" id="QOP42902.1"/>
    </source>
</evidence>
<evidence type="ECO:0000313" key="3">
    <source>
        <dbReference type="Proteomes" id="UP000593719"/>
    </source>
</evidence>
<keyword evidence="1" id="KW-1133">Transmembrane helix</keyword>
<feature type="transmembrane region" description="Helical" evidence="1">
    <location>
        <begin position="20"/>
        <end position="37"/>
    </location>
</feature>
<keyword evidence="1" id="KW-0472">Membrane</keyword>
<sequence>MHNFDDLQKRCKIYTIKKNLKYLLILILFLVLILYAYNLTDVKASKKNNENKTITGSHLIKKPAVKKEAKKTTITKEKKHPVVIKESKKLETKAKKYSLQFLVASPRYINRIKKEKKYLETLGFSNCRLQQSAVYIHLTCNESDTLQDLDPYIELAQRKKLDYVIRTQNNDALQQGTVPKKKEKVKKSVPPVQIQKTPQQTALPMIKVQNADTQELQKRFAQTPNYAVALVIARNYYEEGNYKKAIVWAKKANQLNKSDAGSWIIYAKSLYALHQDAKAKQLLHIYLQYENSDAAQSLLKQWEHTQ</sequence>
<dbReference type="KEGG" id="ssei:FJR45_02630"/>
<dbReference type="Pfam" id="PF12895">
    <property type="entry name" value="ANAPC3"/>
    <property type="match status" value="1"/>
</dbReference>
<name>A0A7M1B2L3_9BACT</name>